<dbReference type="InterPro" id="IPR025698">
    <property type="entry name" value="2TM_dom"/>
</dbReference>
<dbReference type="Proteomes" id="UP000215539">
    <property type="component" value="Chromosome 1"/>
</dbReference>
<gene>
    <name evidence="3" type="ORF">AXF12_04770</name>
    <name evidence="4" type="ORF">SAMEA44541418_00777</name>
</gene>
<dbReference type="EMBL" id="LT906449">
    <property type="protein sequence ID" value="SNV06637.1"/>
    <property type="molecule type" value="Genomic_DNA"/>
</dbReference>
<sequence>MTDTQLTQEQYELFKNAEERMKQKRLLYIHFFVFVLGTIFFWVANKLLGYGADYNWWYWAALIWLFLWLWHAMSVFVFNRFMGKEWEEKQREKLIAAQQEKIMKMGVAVEKELEKKREEVARQIETEQNKSETV</sequence>
<reference evidence="3 5" key="1">
    <citation type="submission" date="2016-02" db="EMBL/GenBank/DDBJ databases">
        <authorList>
            <person name="Holder M.E."/>
            <person name="Ajami N.J."/>
            <person name="Petrosino J.F."/>
        </authorList>
    </citation>
    <scope>NUCLEOTIDE SEQUENCE [LARGE SCALE GENOMIC DNA]</scope>
    <source>
        <strain evidence="3 5">CCUG 32990</strain>
    </source>
</reference>
<proteinExistence type="predicted"/>
<protein>
    <recommendedName>
        <fullName evidence="2">2TM domain-containing protein</fullName>
    </recommendedName>
</protein>
<feature type="domain" description="2TM" evidence="2">
    <location>
        <begin position="15"/>
        <end position="95"/>
    </location>
</feature>
<evidence type="ECO:0000259" key="2">
    <source>
        <dbReference type="Pfam" id="PF13239"/>
    </source>
</evidence>
<dbReference type="EMBL" id="CP014227">
    <property type="protein sequence ID" value="AMD84889.1"/>
    <property type="molecule type" value="Genomic_DNA"/>
</dbReference>
<accession>A0AAX2GWG6</accession>
<evidence type="ECO:0000313" key="5">
    <source>
        <dbReference type="Proteomes" id="UP000065822"/>
    </source>
</evidence>
<dbReference type="Pfam" id="PF13239">
    <property type="entry name" value="2TM"/>
    <property type="match status" value="1"/>
</dbReference>
<keyword evidence="1" id="KW-1133">Transmembrane helix</keyword>
<keyword evidence="1" id="KW-0812">Transmembrane</keyword>
<reference evidence="4 6" key="2">
    <citation type="submission" date="2017-06" db="EMBL/GenBank/DDBJ databases">
        <authorList>
            <consortium name="Pathogen Informatics"/>
        </authorList>
    </citation>
    <scope>NUCLEOTIDE SEQUENCE [LARGE SCALE GENOMIC DNA]</scope>
    <source>
        <strain evidence="4 6">NCTC12947</strain>
    </source>
</reference>
<dbReference type="RefSeq" id="WP_066428785.1">
    <property type="nucleotide sequence ID" value="NZ_CP014227.1"/>
</dbReference>
<evidence type="ECO:0000313" key="6">
    <source>
        <dbReference type="Proteomes" id="UP000215539"/>
    </source>
</evidence>
<name>A0AAX2GWG6_9FLAO</name>
<keyword evidence="5" id="KW-1185">Reference proteome</keyword>
<evidence type="ECO:0000313" key="3">
    <source>
        <dbReference type="EMBL" id="AMD84889.1"/>
    </source>
</evidence>
<dbReference type="AlphaFoldDB" id="A0AAX2GWG6"/>
<feature type="transmembrane region" description="Helical" evidence="1">
    <location>
        <begin position="26"/>
        <end position="44"/>
    </location>
</feature>
<evidence type="ECO:0000313" key="4">
    <source>
        <dbReference type="EMBL" id="SNV06637.1"/>
    </source>
</evidence>
<organism evidence="4 6">
    <name type="scientific">Capnocytophaga haemolytica</name>
    <dbReference type="NCBI Taxonomy" id="45243"/>
    <lineage>
        <taxon>Bacteria</taxon>
        <taxon>Pseudomonadati</taxon>
        <taxon>Bacteroidota</taxon>
        <taxon>Flavobacteriia</taxon>
        <taxon>Flavobacteriales</taxon>
        <taxon>Flavobacteriaceae</taxon>
        <taxon>Capnocytophaga</taxon>
    </lineage>
</organism>
<dbReference type="KEGG" id="chg:AXF12_04770"/>
<keyword evidence="1" id="KW-0472">Membrane</keyword>
<feature type="transmembrane region" description="Helical" evidence="1">
    <location>
        <begin position="56"/>
        <end position="81"/>
    </location>
</feature>
<evidence type="ECO:0000256" key="1">
    <source>
        <dbReference type="SAM" id="Phobius"/>
    </source>
</evidence>
<dbReference type="Proteomes" id="UP000065822">
    <property type="component" value="Chromosome"/>
</dbReference>